<sequence length="135" mass="14971">MYQKSLDEIQMTIGDNIRIQRELAKLSQKAVAEAIGSGENTVAGWEKGRSIPPGDKVVALAKVFQCTTDEILLSDDERGLDIKLLGLLRRFGSLNETHKPIVLNVISSVIQGMEMEEYMKGERNEGRKRIGVLGD</sequence>
<dbReference type="SUPFAM" id="SSF47413">
    <property type="entry name" value="lambda repressor-like DNA-binding domains"/>
    <property type="match status" value="1"/>
</dbReference>
<dbReference type="Proteomes" id="UP000535954">
    <property type="component" value="Unassembled WGS sequence"/>
</dbReference>
<comment type="caution">
    <text evidence="3">The sequence shown here is derived from an EMBL/GenBank/DDBJ whole genome shotgun (WGS) entry which is preliminary data.</text>
</comment>
<organism evidence="3 4">
    <name type="scientific">Pseudomonas lactis</name>
    <dbReference type="NCBI Taxonomy" id="1615674"/>
    <lineage>
        <taxon>Bacteria</taxon>
        <taxon>Pseudomonadati</taxon>
        <taxon>Pseudomonadota</taxon>
        <taxon>Gammaproteobacteria</taxon>
        <taxon>Pseudomonadales</taxon>
        <taxon>Pseudomonadaceae</taxon>
        <taxon>Pseudomonas</taxon>
    </lineage>
</organism>
<dbReference type="Gene3D" id="1.10.260.40">
    <property type="entry name" value="lambda repressor-like DNA-binding domains"/>
    <property type="match status" value="1"/>
</dbReference>
<protein>
    <submittedName>
        <fullName evidence="3">Helix-turn-helix domain-containing protein</fullName>
    </submittedName>
</protein>
<dbReference type="PANTHER" id="PTHR46558">
    <property type="entry name" value="TRACRIPTIONAL REGULATORY PROTEIN-RELATED-RELATED"/>
    <property type="match status" value="1"/>
</dbReference>
<dbReference type="CDD" id="cd00093">
    <property type="entry name" value="HTH_XRE"/>
    <property type="match status" value="1"/>
</dbReference>
<dbReference type="InterPro" id="IPR010982">
    <property type="entry name" value="Lambda_DNA-bd_dom_sf"/>
</dbReference>
<reference evidence="3 4" key="1">
    <citation type="journal article" date="2020" name="Front. Microbiol.">
        <title>Genetic Organization of the aprX-lipA2 Operon Affects the Proteolytic Potential of Pseudomonas Species in Milk.</title>
        <authorList>
            <person name="Maier C."/>
            <person name="Huptas C."/>
            <person name="von Neubeck M."/>
            <person name="Scherer S."/>
            <person name="Wenning M."/>
            <person name="Lucking G."/>
        </authorList>
    </citation>
    <scope>NUCLEOTIDE SEQUENCE [LARGE SCALE GENOMIC DNA]</scope>
    <source>
        <strain evidence="3 4">WS 5405</strain>
    </source>
</reference>
<dbReference type="PANTHER" id="PTHR46558:SF4">
    <property type="entry name" value="DNA-BIDING PHAGE PROTEIN"/>
    <property type="match status" value="1"/>
</dbReference>
<dbReference type="SMART" id="SM00530">
    <property type="entry name" value="HTH_XRE"/>
    <property type="match status" value="1"/>
</dbReference>
<dbReference type="GO" id="GO:0003677">
    <property type="term" value="F:DNA binding"/>
    <property type="evidence" value="ECO:0007669"/>
    <property type="project" value="UniProtKB-KW"/>
</dbReference>
<keyword evidence="1" id="KW-0238">DNA-binding</keyword>
<proteinExistence type="predicted"/>
<dbReference type="AlphaFoldDB" id="A0A7Y1M1H6"/>
<evidence type="ECO:0000313" key="4">
    <source>
        <dbReference type="Proteomes" id="UP000535954"/>
    </source>
</evidence>
<dbReference type="PROSITE" id="PS50943">
    <property type="entry name" value="HTH_CROC1"/>
    <property type="match status" value="1"/>
</dbReference>
<evidence type="ECO:0000313" key="3">
    <source>
        <dbReference type="EMBL" id="NNA73478.1"/>
    </source>
</evidence>
<dbReference type="EMBL" id="JAAQYH010000006">
    <property type="protein sequence ID" value="NNA73478.1"/>
    <property type="molecule type" value="Genomic_DNA"/>
</dbReference>
<dbReference type="Pfam" id="PF01381">
    <property type="entry name" value="HTH_3"/>
    <property type="match status" value="1"/>
</dbReference>
<name>A0A7Y1M1H6_9PSED</name>
<gene>
    <name evidence="3" type="ORF">HBO13_12610</name>
</gene>
<evidence type="ECO:0000259" key="2">
    <source>
        <dbReference type="PROSITE" id="PS50943"/>
    </source>
</evidence>
<feature type="domain" description="HTH cro/C1-type" evidence="2">
    <location>
        <begin position="17"/>
        <end position="71"/>
    </location>
</feature>
<dbReference type="InterPro" id="IPR001387">
    <property type="entry name" value="Cro/C1-type_HTH"/>
</dbReference>
<evidence type="ECO:0000256" key="1">
    <source>
        <dbReference type="ARBA" id="ARBA00023125"/>
    </source>
</evidence>
<dbReference type="RefSeq" id="WP_169900007.1">
    <property type="nucleotide sequence ID" value="NZ_JAAQYH010000006.1"/>
</dbReference>
<accession>A0A7Y1M1H6</accession>